<dbReference type="AlphaFoldDB" id="A0A1S1Q825"/>
<keyword evidence="3" id="KW-1185">Reference proteome</keyword>
<keyword evidence="1" id="KW-0472">Membrane</keyword>
<feature type="transmembrane region" description="Helical" evidence="1">
    <location>
        <begin position="22"/>
        <end position="44"/>
    </location>
</feature>
<dbReference type="Proteomes" id="UP000179627">
    <property type="component" value="Unassembled WGS sequence"/>
</dbReference>
<comment type="caution">
    <text evidence="2">The sequence shown here is derived from an EMBL/GenBank/DDBJ whole genome shotgun (WGS) entry which is preliminary data.</text>
</comment>
<evidence type="ECO:0000313" key="2">
    <source>
        <dbReference type="EMBL" id="OHV29757.1"/>
    </source>
</evidence>
<keyword evidence="1" id="KW-0812">Transmembrane</keyword>
<accession>A0A1S1Q825</accession>
<evidence type="ECO:0000256" key="1">
    <source>
        <dbReference type="SAM" id="Phobius"/>
    </source>
</evidence>
<evidence type="ECO:0000313" key="3">
    <source>
        <dbReference type="Proteomes" id="UP000179627"/>
    </source>
</evidence>
<name>A0A1S1Q825_9ACTN</name>
<organism evidence="2 3">
    <name type="scientific">Parafrankia colletiae</name>
    <dbReference type="NCBI Taxonomy" id="573497"/>
    <lineage>
        <taxon>Bacteria</taxon>
        <taxon>Bacillati</taxon>
        <taxon>Actinomycetota</taxon>
        <taxon>Actinomycetes</taxon>
        <taxon>Frankiales</taxon>
        <taxon>Frankiaceae</taxon>
        <taxon>Parafrankia</taxon>
    </lineage>
</organism>
<reference evidence="3" key="1">
    <citation type="submission" date="2016-07" db="EMBL/GenBank/DDBJ databases">
        <title>Sequence Frankia sp. strain CcI1.17.</title>
        <authorList>
            <person name="Ghodhbane-Gtari F."/>
            <person name="Swanson E."/>
            <person name="Gueddou A."/>
            <person name="Morris K."/>
            <person name="Hezbri K."/>
            <person name="Ktari A."/>
            <person name="Nouioui I."/>
            <person name="Abebe-Akele F."/>
            <person name="Simpson S."/>
            <person name="Thomas K."/>
            <person name="Gtari M."/>
            <person name="Tisa L.S."/>
            <person name="Hurst S."/>
        </authorList>
    </citation>
    <scope>NUCLEOTIDE SEQUENCE [LARGE SCALE GENOMIC DNA]</scope>
    <source>
        <strain evidence="3">Cc1.17</strain>
    </source>
</reference>
<dbReference type="EMBL" id="MBLM01000159">
    <property type="protein sequence ID" value="OHV29757.1"/>
    <property type="molecule type" value="Genomic_DNA"/>
</dbReference>
<keyword evidence="1" id="KW-1133">Transmembrane helix</keyword>
<protein>
    <submittedName>
        <fullName evidence="2">Uncharacterized protein</fullName>
    </submittedName>
</protein>
<proteinExistence type="predicted"/>
<sequence length="84" mass="9142">MGLLLWSGTWVLVRGRMGWRDILPAAVFTTVGLTGLGMASRLLFSASIVEKERNYGEIGVDFTFLSQLIGIGVFFAGRSTVGSW</sequence>
<gene>
    <name evidence="2" type="ORF">CC117_28485</name>
</gene>